<dbReference type="STRING" id="8022.A0A060WR83"/>
<dbReference type="InterPro" id="IPR001217">
    <property type="entry name" value="STAT"/>
</dbReference>
<name>A0A060WR83_ONCMY</name>
<dbReference type="InterPro" id="IPR000980">
    <property type="entry name" value="SH2"/>
</dbReference>
<organism evidence="4 5">
    <name type="scientific">Oncorhynchus mykiss</name>
    <name type="common">Rainbow trout</name>
    <name type="synonym">Salmo gairdneri</name>
    <dbReference type="NCBI Taxonomy" id="8022"/>
    <lineage>
        <taxon>Eukaryota</taxon>
        <taxon>Metazoa</taxon>
        <taxon>Chordata</taxon>
        <taxon>Craniata</taxon>
        <taxon>Vertebrata</taxon>
        <taxon>Euteleostomi</taxon>
        <taxon>Actinopterygii</taxon>
        <taxon>Neopterygii</taxon>
        <taxon>Teleostei</taxon>
        <taxon>Protacanthopterygii</taxon>
        <taxon>Salmoniformes</taxon>
        <taxon>Salmonidae</taxon>
        <taxon>Salmoninae</taxon>
        <taxon>Oncorhynchus</taxon>
    </lineage>
</organism>
<evidence type="ECO:0000256" key="1">
    <source>
        <dbReference type="ARBA" id="ARBA00022999"/>
    </source>
</evidence>
<dbReference type="PANTHER" id="PTHR11801">
    <property type="entry name" value="SIGNAL TRANSDUCER AND ACTIVATOR OF TRANSCRIPTION"/>
    <property type="match status" value="1"/>
</dbReference>
<dbReference type="FunFam" id="3.30.505.10:FF:000003">
    <property type="entry name" value="Signal transducer and activator of transcription"/>
    <property type="match status" value="1"/>
</dbReference>
<dbReference type="AlphaFoldDB" id="A0A060WR83"/>
<dbReference type="SUPFAM" id="SSF55550">
    <property type="entry name" value="SH2 domain"/>
    <property type="match status" value="1"/>
</dbReference>
<evidence type="ECO:0000259" key="3">
    <source>
        <dbReference type="PROSITE" id="PS50001"/>
    </source>
</evidence>
<evidence type="ECO:0000256" key="2">
    <source>
        <dbReference type="PROSITE-ProRule" id="PRU00191"/>
    </source>
</evidence>
<proteinExistence type="predicted"/>
<dbReference type="PROSITE" id="PS50001">
    <property type="entry name" value="SH2"/>
    <property type="match status" value="1"/>
</dbReference>
<reference evidence="4" key="2">
    <citation type="submission" date="2014-03" db="EMBL/GenBank/DDBJ databases">
        <authorList>
            <person name="Genoscope - CEA"/>
        </authorList>
    </citation>
    <scope>NUCLEOTIDE SEQUENCE</scope>
</reference>
<evidence type="ECO:0000313" key="4">
    <source>
        <dbReference type="EMBL" id="CDQ67569.1"/>
    </source>
</evidence>
<gene>
    <name evidence="4" type="ORF">GSONMT00029052001</name>
</gene>
<dbReference type="Gene3D" id="6.10.250.3310">
    <property type="entry name" value="signal transducer and activator of transcription 1"/>
    <property type="match status" value="1"/>
</dbReference>
<evidence type="ECO:0000313" key="5">
    <source>
        <dbReference type="Proteomes" id="UP000193380"/>
    </source>
</evidence>
<dbReference type="Pfam" id="PF00017">
    <property type="entry name" value="SH2"/>
    <property type="match status" value="1"/>
</dbReference>
<dbReference type="InterPro" id="IPR038295">
    <property type="entry name" value="STAT1_C_sf"/>
</dbReference>
<sequence length="208" mass="23434">MLLVLSHYSCILGFVSKERAKAMLTGKCPGTFLLRFSESSRDGAITFTWVEHDLNDKPVFHAVEPYTKKKLSVIALPKIIRNYKVMAAGNIPENPLCFLYPDIPKDEAFGKFYTRASEASEPMDVESPTDTGYIQKYFISVSEVHPSRLQDKMMLMPPEVFEVLESGLVLHCWNGSPKNIYTAVVSAISSLALYCDIQHYYVKGNIHS</sequence>
<protein>
    <recommendedName>
        <fullName evidence="3">SH2 domain-containing protein</fullName>
    </recommendedName>
</protein>
<accession>A0A060WR83</accession>
<dbReference type="GO" id="GO:0007165">
    <property type="term" value="P:signal transduction"/>
    <property type="evidence" value="ECO:0007669"/>
    <property type="project" value="InterPro"/>
</dbReference>
<feature type="domain" description="SH2" evidence="3">
    <location>
        <begin position="10"/>
        <end position="113"/>
    </location>
</feature>
<dbReference type="PaxDb" id="8022-A0A060WR83"/>
<reference evidence="4" key="1">
    <citation type="journal article" date="2014" name="Nat. Commun.">
        <title>The rainbow trout genome provides novel insights into evolution after whole-genome duplication in vertebrates.</title>
        <authorList>
            <person name="Berthelot C."/>
            <person name="Brunet F."/>
            <person name="Chalopin D."/>
            <person name="Juanchich A."/>
            <person name="Bernard M."/>
            <person name="Noel B."/>
            <person name="Bento P."/>
            <person name="Da Silva C."/>
            <person name="Labadie K."/>
            <person name="Alberti A."/>
            <person name="Aury J.M."/>
            <person name="Louis A."/>
            <person name="Dehais P."/>
            <person name="Bardou P."/>
            <person name="Montfort J."/>
            <person name="Klopp C."/>
            <person name="Cabau C."/>
            <person name="Gaspin C."/>
            <person name="Thorgaard G.H."/>
            <person name="Boussaha M."/>
            <person name="Quillet E."/>
            <person name="Guyomard R."/>
            <person name="Galiana D."/>
            <person name="Bobe J."/>
            <person name="Volff J.N."/>
            <person name="Genet C."/>
            <person name="Wincker P."/>
            <person name="Jaillon O."/>
            <person name="Roest Crollius H."/>
            <person name="Guiguen Y."/>
        </authorList>
    </citation>
    <scope>NUCLEOTIDE SEQUENCE [LARGE SCALE GENOMIC DNA]</scope>
</reference>
<dbReference type="EMBL" id="FR904588">
    <property type="protein sequence ID" value="CDQ67569.1"/>
    <property type="molecule type" value="Genomic_DNA"/>
</dbReference>
<keyword evidence="1 2" id="KW-0727">SH2 domain</keyword>
<dbReference type="Proteomes" id="UP000193380">
    <property type="component" value="Unassembled WGS sequence"/>
</dbReference>
<dbReference type="InterPro" id="IPR036860">
    <property type="entry name" value="SH2_dom_sf"/>
</dbReference>
<dbReference type="GO" id="GO:0003700">
    <property type="term" value="F:DNA-binding transcription factor activity"/>
    <property type="evidence" value="ECO:0007669"/>
    <property type="project" value="InterPro"/>
</dbReference>
<dbReference type="Gene3D" id="3.30.505.10">
    <property type="entry name" value="SH2 domain"/>
    <property type="match status" value="1"/>
</dbReference>